<reference evidence="12" key="1">
    <citation type="submission" date="2021-04" db="EMBL/GenBank/DDBJ databases">
        <authorList>
            <consortium name="Molecular Ecology Group"/>
        </authorList>
    </citation>
    <scope>NUCLEOTIDE SEQUENCE</scope>
</reference>
<evidence type="ECO:0000313" key="12">
    <source>
        <dbReference type="EMBL" id="CAG5114878.1"/>
    </source>
</evidence>
<sequence length="650" mass="72775">MPRARLASFDDCTITVASPFAEKGASSDVNGVMSSSSPLPGSYSDDEKLIESRTDQYFGDYNTEHTYEPPSTSDFPTSAFRDTSIEEETWLAPFHDYDLHHDPVNAHYQHDLIAPAGEDLRHDADRQHLSPRDRLFDAAIKVQAVVKLTRVQRLKKRARWLTKKVIVFVLSHVGLTTLVGLYAVAGGFIFQRLERNMGFMNAEAPQAYRVVAIRANSSFPDRTSFEALRVKHVEDLWNLTLSLNVLQPEVWKEIASADLELFEKDIYQAMLHLVRDVAEPGLPVTTTTARIPGDTHSQPLTTDWTYSSALLFAVTVITTIGYGDTVPRSWEAKIVCIVYAVFGIPLTLLCLANIGSLLASVYRFTWKHASHLALVVVRAPERNKPLVRTSQVRVPVWVSLMTMIVYILGGAAIFSEWENWTFLEGSYFCFITLSTIGFGDYVPGKDTETLDSNVKRVVCALYLLFGLALLSMIFQLIQDSVTIVVGRYASFLGLSEAQIERDILEPEVTVGRKTEPADGCILEDNVETKDEVAIGDTAKTIFPVSVPEFSDKEVLDKHCRFDDATNRMYGLQRVRSLPIHRTPRKAYRNVSRLYSVPEEKVLRDISCCLDKPGGSLDVVIQTNVGDVATNGRYRKHSLPSVLVDKEKLQA</sequence>
<dbReference type="PRINTS" id="PR01333">
    <property type="entry name" value="2POREKCHANEL"/>
</dbReference>
<keyword evidence="13" id="KW-1185">Reference proteome</keyword>
<feature type="domain" description="Potassium channel" evidence="11">
    <location>
        <begin position="402"/>
        <end position="480"/>
    </location>
</feature>
<dbReference type="InterPro" id="IPR013099">
    <property type="entry name" value="K_chnl_dom"/>
</dbReference>
<dbReference type="AlphaFoldDB" id="A0A8S3YEN1"/>
<evidence type="ECO:0000313" key="13">
    <source>
        <dbReference type="Proteomes" id="UP000678393"/>
    </source>
</evidence>
<organism evidence="12 13">
    <name type="scientific">Candidula unifasciata</name>
    <dbReference type="NCBI Taxonomy" id="100452"/>
    <lineage>
        <taxon>Eukaryota</taxon>
        <taxon>Metazoa</taxon>
        <taxon>Spiralia</taxon>
        <taxon>Lophotrochozoa</taxon>
        <taxon>Mollusca</taxon>
        <taxon>Gastropoda</taxon>
        <taxon>Heterobranchia</taxon>
        <taxon>Euthyneura</taxon>
        <taxon>Panpulmonata</taxon>
        <taxon>Eupulmonata</taxon>
        <taxon>Stylommatophora</taxon>
        <taxon>Helicina</taxon>
        <taxon>Helicoidea</taxon>
        <taxon>Geomitridae</taxon>
        <taxon>Candidula</taxon>
    </lineage>
</organism>
<evidence type="ECO:0000256" key="3">
    <source>
        <dbReference type="ARBA" id="ARBA00022692"/>
    </source>
</evidence>
<dbReference type="GO" id="GO:0005886">
    <property type="term" value="C:plasma membrane"/>
    <property type="evidence" value="ECO:0007669"/>
    <property type="project" value="TreeGrafter"/>
</dbReference>
<evidence type="ECO:0000259" key="11">
    <source>
        <dbReference type="Pfam" id="PF07885"/>
    </source>
</evidence>
<evidence type="ECO:0000256" key="4">
    <source>
        <dbReference type="ARBA" id="ARBA00022989"/>
    </source>
</evidence>
<dbReference type="Proteomes" id="UP000678393">
    <property type="component" value="Unassembled WGS sequence"/>
</dbReference>
<evidence type="ECO:0000256" key="7">
    <source>
        <dbReference type="ARBA" id="ARBA00023303"/>
    </source>
</evidence>
<feature type="region of interest" description="Disordered" evidence="9">
    <location>
        <begin position="24"/>
        <end position="45"/>
    </location>
</feature>
<keyword evidence="4 10" id="KW-1133">Transmembrane helix</keyword>
<keyword evidence="5 8" id="KW-0406">Ion transport</keyword>
<evidence type="ECO:0000256" key="2">
    <source>
        <dbReference type="ARBA" id="ARBA00022448"/>
    </source>
</evidence>
<accession>A0A8S3YEN1</accession>
<evidence type="ECO:0000256" key="10">
    <source>
        <dbReference type="SAM" id="Phobius"/>
    </source>
</evidence>
<keyword evidence="2 8" id="KW-0813">Transport</keyword>
<dbReference type="InterPro" id="IPR003280">
    <property type="entry name" value="2pore_dom_K_chnl"/>
</dbReference>
<feature type="compositionally biased region" description="Low complexity" evidence="9">
    <location>
        <begin position="26"/>
        <end position="43"/>
    </location>
</feature>
<comment type="similarity">
    <text evidence="8">Belongs to the two pore domain potassium channel (TC 1.A.1.8) family.</text>
</comment>
<evidence type="ECO:0000256" key="5">
    <source>
        <dbReference type="ARBA" id="ARBA00023065"/>
    </source>
</evidence>
<dbReference type="PANTHER" id="PTHR11003">
    <property type="entry name" value="POTASSIUM CHANNEL, SUBFAMILY K"/>
    <property type="match status" value="1"/>
</dbReference>
<evidence type="ECO:0000256" key="1">
    <source>
        <dbReference type="ARBA" id="ARBA00004141"/>
    </source>
</evidence>
<feature type="transmembrane region" description="Helical" evidence="10">
    <location>
        <begin position="165"/>
        <end position="190"/>
    </location>
</feature>
<keyword evidence="3 8" id="KW-0812">Transmembrane</keyword>
<dbReference type="Gene3D" id="1.10.287.70">
    <property type="match status" value="1"/>
</dbReference>
<feature type="transmembrane region" description="Helical" evidence="10">
    <location>
        <begin position="392"/>
        <end position="414"/>
    </location>
</feature>
<comment type="caution">
    <text evidence="12">The sequence shown here is derived from an EMBL/GenBank/DDBJ whole genome shotgun (WGS) entry which is preliminary data.</text>
</comment>
<dbReference type="GO" id="GO:0022841">
    <property type="term" value="F:potassium ion leak channel activity"/>
    <property type="evidence" value="ECO:0007669"/>
    <property type="project" value="TreeGrafter"/>
</dbReference>
<dbReference type="Pfam" id="PF07885">
    <property type="entry name" value="Ion_trans_2"/>
    <property type="match status" value="2"/>
</dbReference>
<dbReference type="SUPFAM" id="SSF81324">
    <property type="entry name" value="Voltage-gated potassium channels"/>
    <property type="match status" value="2"/>
</dbReference>
<feature type="transmembrane region" description="Helical" evidence="10">
    <location>
        <begin position="334"/>
        <end position="358"/>
    </location>
</feature>
<dbReference type="OrthoDB" id="297496at2759"/>
<feature type="transmembrane region" description="Helical" evidence="10">
    <location>
        <begin position="304"/>
        <end position="322"/>
    </location>
</feature>
<keyword evidence="7 8" id="KW-0407">Ion channel</keyword>
<dbReference type="GO" id="GO:0015271">
    <property type="term" value="F:outward rectifier potassium channel activity"/>
    <property type="evidence" value="ECO:0007669"/>
    <property type="project" value="TreeGrafter"/>
</dbReference>
<dbReference type="GO" id="GO:0030322">
    <property type="term" value="P:stabilization of membrane potential"/>
    <property type="evidence" value="ECO:0007669"/>
    <property type="project" value="TreeGrafter"/>
</dbReference>
<proteinExistence type="inferred from homology"/>
<evidence type="ECO:0000256" key="6">
    <source>
        <dbReference type="ARBA" id="ARBA00023136"/>
    </source>
</evidence>
<evidence type="ECO:0000256" key="8">
    <source>
        <dbReference type="RuleBase" id="RU003857"/>
    </source>
</evidence>
<dbReference type="EMBL" id="CAJHNH020000048">
    <property type="protein sequence ID" value="CAG5114878.1"/>
    <property type="molecule type" value="Genomic_DNA"/>
</dbReference>
<comment type="subcellular location">
    <subcellularLocation>
        <location evidence="1">Membrane</location>
        <topology evidence="1">Multi-pass membrane protein</topology>
    </subcellularLocation>
</comment>
<protein>
    <recommendedName>
        <fullName evidence="11">Potassium channel domain-containing protein</fullName>
    </recommendedName>
</protein>
<feature type="domain" description="Potassium channel" evidence="11">
    <location>
        <begin position="302"/>
        <end position="358"/>
    </location>
</feature>
<evidence type="ECO:0000256" key="9">
    <source>
        <dbReference type="SAM" id="MobiDB-lite"/>
    </source>
</evidence>
<feature type="transmembrane region" description="Helical" evidence="10">
    <location>
        <begin position="420"/>
        <end position="442"/>
    </location>
</feature>
<name>A0A8S3YEN1_9EUPU</name>
<dbReference type="PANTHER" id="PTHR11003:SF334">
    <property type="entry name" value="FI03418P"/>
    <property type="match status" value="1"/>
</dbReference>
<keyword evidence="6 10" id="KW-0472">Membrane</keyword>
<gene>
    <name evidence="12" type="ORF">CUNI_LOCUS436</name>
</gene>
<feature type="transmembrane region" description="Helical" evidence="10">
    <location>
        <begin position="454"/>
        <end position="477"/>
    </location>
</feature>